<dbReference type="EMBL" id="SMCN01000010">
    <property type="protein sequence ID" value="TCV83094.1"/>
    <property type="molecule type" value="Genomic_DNA"/>
</dbReference>
<gene>
    <name evidence="2" type="ORF">EDE11_11049</name>
</gene>
<dbReference type="Gene3D" id="3.90.550.10">
    <property type="entry name" value="Spore Coat Polysaccharide Biosynthesis Protein SpsA, Chain A"/>
    <property type="match status" value="1"/>
</dbReference>
<dbReference type="InterPro" id="IPR029044">
    <property type="entry name" value="Nucleotide-diphossugar_trans"/>
</dbReference>
<protein>
    <submittedName>
        <fullName evidence="2">Glycosyl transferase family 2</fullName>
    </submittedName>
</protein>
<comment type="caution">
    <text evidence="2">The sequence shown here is derived from an EMBL/GenBank/DDBJ whole genome shotgun (WGS) entry which is preliminary data.</text>
</comment>
<name>A0ABY2CR96_METMH</name>
<dbReference type="PANTHER" id="PTHR22916">
    <property type="entry name" value="GLYCOSYLTRANSFERASE"/>
    <property type="match status" value="1"/>
</dbReference>
<reference evidence="2 3" key="1">
    <citation type="submission" date="2019-03" db="EMBL/GenBank/DDBJ databases">
        <title>Systems level insights into methane cycling in arid and semi-arid ecosystems.</title>
        <authorList>
            <person name="Kalyuzhnaya M."/>
        </authorList>
    </citation>
    <scope>NUCLEOTIDE SEQUENCE [LARGE SCALE GENOMIC DNA]</scope>
    <source>
        <strain evidence="2 3">S-1</strain>
    </source>
</reference>
<feature type="domain" description="Glycosyltransferase 2-like" evidence="1">
    <location>
        <begin position="53"/>
        <end position="218"/>
    </location>
</feature>
<accession>A0ABY2CR96</accession>
<organism evidence="2 3">
    <name type="scientific">Methylomonas methanica</name>
    <dbReference type="NCBI Taxonomy" id="421"/>
    <lineage>
        <taxon>Bacteria</taxon>
        <taxon>Pseudomonadati</taxon>
        <taxon>Pseudomonadota</taxon>
        <taxon>Gammaproteobacteria</taxon>
        <taxon>Methylococcales</taxon>
        <taxon>Methylococcaceae</taxon>
        <taxon>Methylomonas</taxon>
    </lineage>
</organism>
<dbReference type="Proteomes" id="UP000295649">
    <property type="component" value="Unassembled WGS sequence"/>
</dbReference>
<dbReference type="InterPro" id="IPR029063">
    <property type="entry name" value="SAM-dependent_MTases_sf"/>
</dbReference>
<proteinExistence type="predicted"/>
<keyword evidence="3" id="KW-1185">Reference proteome</keyword>
<dbReference type="PANTHER" id="PTHR22916:SF3">
    <property type="entry name" value="UDP-GLCNAC:BETAGAL BETA-1,3-N-ACETYLGLUCOSAMINYLTRANSFERASE-LIKE PROTEIN 1"/>
    <property type="match status" value="1"/>
</dbReference>
<evidence type="ECO:0000313" key="3">
    <source>
        <dbReference type="Proteomes" id="UP000295649"/>
    </source>
</evidence>
<dbReference type="Gene3D" id="3.40.50.150">
    <property type="entry name" value="Vaccinia Virus protein VP39"/>
    <property type="match status" value="1"/>
</dbReference>
<dbReference type="Pfam" id="PF00535">
    <property type="entry name" value="Glycos_transf_2"/>
    <property type="match status" value="1"/>
</dbReference>
<sequence>MSGHLIYETSLDLLFIRYDKGRSCSIRLLEENSNVKKIMLMRELKGVFNPKVSIVIPVFNGSDFLSQAIESALAQTYCNFEVLVVNDGSDDSEETEHIALSYGDSIRYYRKANGGVASALNLAIENMSGEYFSWLSHDDLYVSNKVERQIEVLSSMPPEYLHRTIIYSDYSVFTNNPDKSIPMMMNGVAPEEFRYWLTIKNVLHGCTLLIPKAAFQEIGKFNETLRTTQDYDLWFRMAKKYLFVHMPECLVKARCHPEQGSIKMSRVAKGECNTLLSDFVADLTPDELLHASRQKTAVAYAQIAASMWYRGFSRAGCSATLLSFKHFPHSSFSANTSAFKIITKSLAMYYMIKPFRKFIPPHLRLLIRKWLEYKKTQSLTSPEFLRNMELKEKFSKIYEENIFRGRASRSGEGADLEQTRIIRQEIPKLIRKFGIKTFLDAPCGDWYWMKEVELSVGQYIGVDIVEDIIAKNQYTFGTSQISFQCLNLTEDELPKSDLIFSRDCLVHLSFSDALKILANFKRSGAKYLLTTTFTDRAENEDLGDGFWRPLNKQRPPFNFPEPICLINEGCTECDNLYVDKSLGLWLLQDINLP</sequence>
<evidence type="ECO:0000313" key="2">
    <source>
        <dbReference type="EMBL" id="TCV83094.1"/>
    </source>
</evidence>
<dbReference type="SUPFAM" id="SSF53448">
    <property type="entry name" value="Nucleotide-diphospho-sugar transferases"/>
    <property type="match status" value="1"/>
</dbReference>
<keyword evidence="2" id="KW-0808">Transferase</keyword>
<dbReference type="InterPro" id="IPR001173">
    <property type="entry name" value="Glyco_trans_2-like"/>
</dbReference>
<evidence type="ECO:0000259" key="1">
    <source>
        <dbReference type="Pfam" id="PF00535"/>
    </source>
</evidence>
<dbReference type="GO" id="GO:0016740">
    <property type="term" value="F:transferase activity"/>
    <property type="evidence" value="ECO:0007669"/>
    <property type="project" value="UniProtKB-KW"/>
</dbReference>
<dbReference type="SUPFAM" id="SSF53335">
    <property type="entry name" value="S-adenosyl-L-methionine-dependent methyltransferases"/>
    <property type="match status" value="1"/>
</dbReference>